<organism evidence="1">
    <name type="scientific">Bracon brevicornis</name>
    <dbReference type="NCBI Taxonomy" id="1563983"/>
    <lineage>
        <taxon>Eukaryota</taxon>
        <taxon>Metazoa</taxon>
        <taxon>Ecdysozoa</taxon>
        <taxon>Arthropoda</taxon>
        <taxon>Hexapoda</taxon>
        <taxon>Insecta</taxon>
        <taxon>Pterygota</taxon>
        <taxon>Neoptera</taxon>
        <taxon>Endopterygota</taxon>
        <taxon>Hymenoptera</taxon>
        <taxon>Apocrita</taxon>
        <taxon>Ichneumonoidea</taxon>
        <taxon>Braconidae</taxon>
        <taxon>Braconinae</taxon>
        <taxon>Bracon</taxon>
    </lineage>
</organism>
<reference evidence="1" key="1">
    <citation type="submission" date="2020-07" db="EMBL/GenBank/DDBJ databases">
        <authorList>
            <person name="Ferguson B K."/>
        </authorList>
    </citation>
    <scope>NUCLEOTIDE SEQUENCE</scope>
    <source>
        <strain evidence="1">L06</strain>
    </source>
</reference>
<evidence type="ECO:0000313" key="1">
    <source>
        <dbReference type="EMBL" id="CAD1566775.1"/>
    </source>
</evidence>
<name>A0A6V7KR11_9HYME</name>
<protein>
    <submittedName>
        <fullName evidence="1">Uncharacterized protein</fullName>
    </submittedName>
</protein>
<proteinExistence type="predicted"/>
<sequence length="126" mass="14372">MVYVMTINTQACVIRLQESKRVDFLRESSLDVVHQGKKKPSWFNVLGMKMIGIVVNDKPGTTYVETMKRSDKNKWQETIDAEHKKTSRKTTHALKSIQLKGKRLSTVNGSPKLETLFQVKNNPKPG</sequence>
<accession>A0A6V7KR11</accession>
<dbReference type="AlphaFoldDB" id="A0A6V7KR11"/>
<dbReference type="EMBL" id="CADCXW020000306">
    <property type="protein sequence ID" value="CAD1566775.1"/>
    <property type="molecule type" value="Genomic_DNA"/>
</dbReference>
<gene>
    <name evidence="1" type="ORF">BBRV_LOCUS86974</name>
</gene>